<comment type="caution">
    <text evidence="3">The sequence shown here is derived from an EMBL/GenBank/DDBJ whole genome shotgun (WGS) entry which is preliminary data.</text>
</comment>
<evidence type="ECO:0000259" key="2">
    <source>
        <dbReference type="Pfam" id="PF13490"/>
    </source>
</evidence>
<dbReference type="EMBL" id="JACHIO010000015">
    <property type="protein sequence ID" value="MBB5065194.1"/>
    <property type="molecule type" value="Genomic_DNA"/>
</dbReference>
<feature type="compositionally biased region" description="Basic and acidic residues" evidence="1">
    <location>
        <begin position="245"/>
        <end position="255"/>
    </location>
</feature>
<feature type="domain" description="Putative zinc-finger" evidence="2">
    <location>
        <begin position="18"/>
        <end position="52"/>
    </location>
</feature>
<reference evidence="3 4" key="1">
    <citation type="submission" date="2020-08" db="EMBL/GenBank/DDBJ databases">
        <title>Genomic Encyclopedia of Type Strains, Phase IV (KMG-V): Genome sequencing to study the core and pangenomes of soil and plant-associated prokaryotes.</title>
        <authorList>
            <person name="Whitman W."/>
        </authorList>
    </citation>
    <scope>NUCLEOTIDE SEQUENCE [LARGE SCALE GENOMIC DNA]</scope>
    <source>
        <strain evidence="3 4">X5P3</strain>
    </source>
</reference>
<dbReference type="AlphaFoldDB" id="A0A7W8EB46"/>
<dbReference type="InterPro" id="IPR041916">
    <property type="entry name" value="Anti_sigma_zinc_sf"/>
</dbReference>
<feature type="compositionally biased region" description="Polar residues" evidence="1">
    <location>
        <begin position="229"/>
        <end position="242"/>
    </location>
</feature>
<dbReference type="Gene3D" id="1.10.10.1320">
    <property type="entry name" value="Anti-sigma factor, zinc-finger domain"/>
    <property type="match status" value="1"/>
</dbReference>
<name>A0A7W8EB46_9BACT</name>
<dbReference type="InterPro" id="IPR027383">
    <property type="entry name" value="Znf_put"/>
</dbReference>
<evidence type="ECO:0000256" key="1">
    <source>
        <dbReference type="SAM" id="MobiDB-lite"/>
    </source>
</evidence>
<dbReference type="Pfam" id="PF13490">
    <property type="entry name" value="zf-HC2"/>
    <property type="match status" value="1"/>
</dbReference>
<sequence>MANMGQFDEFDNSKPMACAVCEAMCPDAVDGTLNEAEQRAFDKHLAGCTACAEELAEAQRGAAWMAMLKGHTPEPPAALLQRILAETTGAAQAAAASPAPDLAPVLAPSPAITPYYEEPLQAWPPRTAAQTGGRFLAFRRKLADLFSFENGSASFQPRLAMTAAMAFFSIALTLNMTGVRLSDLRADSLRPSSLRRTVADAGASAARSFQNLRVVYQVESRVNDLRNSEFGNDTQDDTQTPGTLDRTHRSSDKTPDSNQQAPENKPKQDVPQGTSSLQRPRIRYATFEKGA</sequence>
<feature type="region of interest" description="Disordered" evidence="1">
    <location>
        <begin position="226"/>
        <end position="291"/>
    </location>
</feature>
<evidence type="ECO:0000313" key="3">
    <source>
        <dbReference type="EMBL" id="MBB5065194.1"/>
    </source>
</evidence>
<organism evidence="3 4">
    <name type="scientific">Granulicella mallensis</name>
    <dbReference type="NCBI Taxonomy" id="940614"/>
    <lineage>
        <taxon>Bacteria</taxon>
        <taxon>Pseudomonadati</taxon>
        <taxon>Acidobacteriota</taxon>
        <taxon>Terriglobia</taxon>
        <taxon>Terriglobales</taxon>
        <taxon>Acidobacteriaceae</taxon>
        <taxon>Granulicella</taxon>
    </lineage>
</organism>
<accession>A0A7W8EB46</accession>
<dbReference type="Proteomes" id="UP000584867">
    <property type="component" value="Unassembled WGS sequence"/>
</dbReference>
<proteinExistence type="predicted"/>
<protein>
    <submittedName>
        <fullName evidence="3">Pyruvate/2-oxoacid:ferredoxin oxidoreductase delta subunit</fullName>
    </submittedName>
</protein>
<gene>
    <name evidence="3" type="ORF">HDF15_003557</name>
</gene>
<keyword evidence="3" id="KW-0670">Pyruvate</keyword>
<evidence type="ECO:0000313" key="4">
    <source>
        <dbReference type="Proteomes" id="UP000584867"/>
    </source>
</evidence>